<dbReference type="GeneID" id="87885361"/>
<keyword evidence="1" id="KW-0472">Membrane</keyword>
<keyword evidence="3" id="KW-1185">Reference proteome</keyword>
<dbReference type="Proteomes" id="UP001273166">
    <property type="component" value="Unassembled WGS sequence"/>
</dbReference>
<accession>A0AAJ0M5T5</accession>
<evidence type="ECO:0000256" key="1">
    <source>
        <dbReference type="SAM" id="Phobius"/>
    </source>
</evidence>
<dbReference type="AlphaFoldDB" id="A0AAJ0M5T5"/>
<protein>
    <submittedName>
        <fullName evidence="2">Uncharacterized protein</fullName>
    </submittedName>
</protein>
<sequence>MALGQVEFTVLLTVVSGFLIFTPERLVLLRSLCLWAVSVLAAWHGYAFWKASPWAHRVTSAFTTGRGLEDIADLAWNEAVGTFVDQAKQNLPLIPRKCVEFVFAAFGWTNVARPRVSEARLRARHPVPPARIPPRYLAILVTTPPIHTYGPVSEKLYTTADEPKPIPWTSTDAETVPSMMTSLAFRRHFALCLVDEKVWRSRKTTVAEKLSGQLFWDYCGDSETNLGAGPSSWPPSRIAQINALQVLGVVPGKGDATSTCTSLYNRLRDLWGEYLNIWWNDADFALVLAYLLVDYAAAPLCCAIMRRMQDLRDTEVTKARGEAWRRNATAGAGMFVGSWVLTVATGGLALPLTGPAMAGSFLSAVGSAVTEDALKSAELTRGNQRREACERLQKHFPRLQELLACRREPPSKEAFL</sequence>
<comment type="caution">
    <text evidence="2">The sequence shown here is derived from an EMBL/GenBank/DDBJ whole genome shotgun (WGS) entry which is preliminary data.</text>
</comment>
<feature type="transmembrane region" description="Helical" evidence="1">
    <location>
        <begin position="29"/>
        <end position="49"/>
    </location>
</feature>
<evidence type="ECO:0000313" key="3">
    <source>
        <dbReference type="Proteomes" id="UP001273166"/>
    </source>
</evidence>
<keyword evidence="1" id="KW-1133">Transmembrane helix</keyword>
<feature type="transmembrane region" description="Helical" evidence="1">
    <location>
        <begin position="6"/>
        <end position="22"/>
    </location>
</feature>
<evidence type="ECO:0000313" key="2">
    <source>
        <dbReference type="EMBL" id="KAK3309979.1"/>
    </source>
</evidence>
<proteinExistence type="predicted"/>
<reference evidence="2" key="1">
    <citation type="journal article" date="2023" name="Mol. Phylogenet. Evol.">
        <title>Genome-scale phylogeny and comparative genomics of the fungal order Sordariales.</title>
        <authorList>
            <person name="Hensen N."/>
            <person name="Bonometti L."/>
            <person name="Westerberg I."/>
            <person name="Brannstrom I.O."/>
            <person name="Guillou S."/>
            <person name="Cros-Aarteil S."/>
            <person name="Calhoun S."/>
            <person name="Haridas S."/>
            <person name="Kuo A."/>
            <person name="Mondo S."/>
            <person name="Pangilinan J."/>
            <person name="Riley R."/>
            <person name="LaButti K."/>
            <person name="Andreopoulos B."/>
            <person name="Lipzen A."/>
            <person name="Chen C."/>
            <person name="Yan M."/>
            <person name="Daum C."/>
            <person name="Ng V."/>
            <person name="Clum A."/>
            <person name="Steindorff A."/>
            <person name="Ohm R.A."/>
            <person name="Martin F."/>
            <person name="Silar P."/>
            <person name="Natvig D.O."/>
            <person name="Lalanne C."/>
            <person name="Gautier V."/>
            <person name="Ament-Velasquez S.L."/>
            <person name="Kruys A."/>
            <person name="Hutchinson M.I."/>
            <person name="Powell A.J."/>
            <person name="Barry K."/>
            <person name="Miller A.N."/>
            <person name="Grigoriev I.V."/>
            <person name="Debuchy R."/>
            <person name="Gladieux P."/>
            <person name="Hiltunen Thoren M."/>
            <person name="Johannesson H."/>
        </authorList>
    </citation>
    <scope>NUCLEOTIDE SEQUENCE</scope>
    <source>
        <strain evidence="2">CBS 333.67</strain>
    </source>
</reference>
<reference evidence="2" key="2">
    <citation type="submission" date="2023-06" db="EMBL/GenBank/DDBJ databases">
        <authorList>
            <consortium name="Lawrence Berkeley National Laboratory"/>
            <person name="Mondo S.J."/>
            <person name="Hensen N."/>
            <person name="Bonometti L."/>
            <person name="Westerberg I."/>
            <person name="Brannstrom I.O."/>
            <person name="Guillou S."/>
            <person name="Cros-Aarteil S."/>
            <person name="Calhoun S."/>
            <person name="Haridas S."/>
            <person name="Kuo A."/>
            <person name="Pangilinan J."/>
            <person name="Riley R."/>
            <person name="Labutti K."/>
            <person name="Andreopoulos B."/>
            <person name="Lipzen A."/>
            <person name="Chen C."/>
            <person name="Yanf M."/>
            <person name="Daum C."/>
            <person name="Ng V."/>
            <person name="Clum A."/>
            <person name="Steindorff A."/>
            <person name="Ohm R."/>
            <person name="Martin F."/>
            <person name="Silar P."/>
            <person name="Natvig D."/>
            <person name="Lalanne C."/>
            <person name="Gautier V."/>
            <person name="Ament-Velasquez S.L."/>
            <person name="Kruys A."/>
            <person name="Hutchinson M.I."/>
            <person name="Powell A.J."/>
            <person name="Barry K."/>
            <person name="Miller A.N."/>
            <person name="Grigoriev I.V."/>
            <person name="Debuchy R."/>
            <person name="Gladieux P."/>
            <person name="Thoren M.H."/>
            <person name="Johannesson H."/>
        </authorList>
    </citation>
    <scope>NUCLEOTIDE SEQUENCE</scope>
    <source>
        <strain evidence="2">CBS 333.67</strain>
    </source>
</reference>
<organism evidence="2 3">
    <name type="scientific">Chaetomium strumarium</name>
    <dbReference type="NCBI Taxonomy" id="1170767"/>
    <lineage>
        <taxon>Eukaryota</taxon>
        <taxon>Fungi</taxon>
        <taxon>Dikarya</taxon>
        <taxon>Ascomycota</taxon>
        <taxon>Pezizomycotina</taxon>
        <taxon>Sordariomycetes</taxon>
        <taxon>Sordariomycetidae</taxon>
        <taxon>Sordariales</taxon>
        <taxon>Chaetomiaceae</taxon>
        <taxon>Chaetomium</taxon>
    </lineage>
</organism>
<name>A0AAJ0M5T5_9PEZI</name>
<gene>
    <name evidence="2" type="ORF">B0T15DRAFT_488675</name>
</gene>
<feature type="transmembrane region" description="Helical" evidence="1">
    <location>
        <begin position="284"/>
        <end position="305"/>
    </location>
</feature>
<keyword evidence="1" id="KW-0812">Transmembrane</keyword>
<dbReference type="EMBL" id="JAUDZG010000001">
    <property type="protein sequence ID" value="KAK3309979.1"/>
    <property type="molecule type" value="Genomic_DNA"/>
</dbReference>
<dbReference type="RefSeq" id="XP_062725759.1">
    <property type="nucleotide sequence ID" value="XM_062866532.1"/>
</dbReference>